<name>A0AAV0FYM4_9ASTE</name>
<protein>
    <submittedName>
        <fullName evidence="1">Uncharacterized protein</fullName>
    </submittedName>
</protein>
<organism evidence="1 2">
    <name type="scientific">Cuscuta epithymum</name>
    <dbReference type="NCBI Taxonomy" id="186058"/>
    <lineage>
        <taxon>Eukaryota</taxon>
        <taxon>Viridiplantae</taxon>
        <taxon>Streptophyta</taxon>
        <taxon>Embryophyta</taxon>
        <taxon>Tracheophyta</taxon>
        <taxon>Spermatophyta</taxon>
        <taxon>Magnoliopsida</taxon>
        <taxon>eudicotyledons</taxon>
        <taxon>Gunneridae</taxon>
        <taxon>Pentapetalae</taxon>
        <taxon>asterids</taxon>
        <taxon>lamiids</taxon>
        <taxon>Solanales</taxon>
        <taxon>Convolvulaceae</taxon>
        <taxon>Cuscuteae</taxon>
        <taxon>Cuscuta</taxon>
        <taxon>Cuscuta subgen. Cuscuta</taxon>
    </lineage>
</organism>
<dbReference type="AlphaFoldDB" id="A0AAV0FYM4"/>
<evidence type="ECO:0000313" key="2">
    <source>
        <dbReference type="Proteomes" id="UP001152523"/>
    </source>
</evidence>
<reference evidence="1" key="1">
    <citation type="submission" date="2022-07" db="EMBL/GenBank/DDBJ databases">
        <authorList>
            <person name="Macas J."/>
            <person name="Novak P."/>
            <person name="Neumann P."/>
        </authorList>
    </citation>
    <scope>NUCLEOTIDE SEQUENCE</scope>
</reference>
<accession>A0AAV0FYM4</accession>
<evidence type="ECO:0000313" key="1">
    <source>
        <dbReference type="EMBL" id="CAH9140640.1"/>
    </source>
</evidence>
<dbReference type="Proteomes" id="UP001152523">
    <property type="component" value="Unassembled WGS sequence"/>
</dbReference>
<keyword evidence="2" id="KW-1185">Reference proteome</keyword>
<sequence length="119" mass="13474">MSPAAMVSSWILIQNSIEVKQTVSKIVHMDTGVKKHHTKRSRSFGSRVCKLDISLNDLFYLLVQNVGLIPLNLQRTSNIIIHAPIKMNHTTLQKVTIGESKVNTVRLKFISFCIDFNII</sequence>
<gene>
    <name evidence="1" type="ORF">CEPIT_LOCUS38515</name>
</gene>
<proteinExistence type="predicted"/>
<comment type="caution">
    <text evidence="1">The sequence shown here is derived from an EMBL/GenBank/DDBJ whole genome shotgun (WGS) entry which is preliminary data.</text>
</comment>
<dbReference type="EMBL" id="CAMAPF010001024">
    <property type="protein sequence ID" value="CAH9140640.1"/>
    <property type="molecule type" value="Genomic_DNA"/>
</dbReference>